<dbReference type="AlphaFoldDB" id="A0AAU9CZ85"/>
<keyword evidence="8" id="KW-1185">Reference proteome</keyword>
<dbReference type="EC" id="2.1.1.177" evidence="6"/>
<feature type="binding site" evidence="6">
    <location>
        <begin position="130"/>
        <end position="135"/>
    </location>
    <ligand>
        <name>S-adenosyl-L-methionine</name>
        <dbReference type="ChEBI" id="CHEBI:59789"/>
    </ligand>
</feature>
<comment type="function">
    <text evidence="6">Specifically methylates the pseudouridine at position 1915 (m3Psi1915) in 23S rRNA.</text>
</comment>
<evidence type="ECO:0000313" key="8">
    <source>
        <dbReference type="Proteomes" id="UP001321804"/>
    </source>
</evidence>
<dbReference type="PIRSF" id="PIRSF004505">
    <property type="entry name" value="MT_bac"/>
    <property type="match status" value="1"/>
</dbReference>
<dbReference type="PANTHER" id="PTHR33603:SF1">
    <property type="entry name" value="RIBOSOMAL RNA LARGE SUBUNIT METHYLTRANSFERASE H"/>
    <property type="match status" value="1"/>
</dbReference>
<proteinExistence type="inferred from homology"/>
<comment type="subcellular location">
    <subcellularLocation>
        <location evidence="6">Cytoplasm</location>
    </subcellularLocation>
</comment>
<comment type="caution">
    <text evidence="6">Lacks conserved residue(s) required for the propagation of feature annotation.</text>
</comment>
<dbReference type="GO" id="GO:0005737">
    <property type="term" value="C:cytoplasm"/>
    <property type="evidence" value="ECO:0007669"/>
    <property type="project" value="UniProtKB-SubCell"/>
</dbReference>
<protein>
    <recommendedName>
        <fullName evidence="6">Ribosomal RNA large subunit methyltransferase H</fullName>
        <ecNumber evidence="6">2.1.1.177</ecNumber>
    </recommendedName>
    <alternativeName>
        <fullName evidence="6">23S rRNA (pseudouridine1915-N3)-methyltransferase</fullName>
    </alternativeName>
    <alternativeName>
        <fullName evidence="6">23S rRNA m3Psi1915 methyltransferase</fullName>
    </alternativeName>
    <alternativeName>
        <fullName evidence="6">rRNA (pseudouridine-N3-)-methyltransferase RlmH</fullName>
    </alternativeName>
</protein>
<evidence type="ECO:0000256" key="5">
    <source>
        <dbReference type="ARBA" id="ARBA00038303"/>
    </source>
</evidence>
<dbReference type="KEGG" id="xak:KIMC2_11250"/>
<comment type="similarity">
    <text evidence="5 6">Belongs to the RNA methyltransferase RlmH family.</text>
</comment>
<dbReference type="CDD" id="cd18081">
    <property type="entry name" value="RlmH-like"/>
    <property type="match status" value="1"/>
</dbReference>
<comment type="subunit">
    <text evidence="6">Homodimer.</text>
</comment>
<dbReference type="EMBL" id="AP026801">
    <property type="protein sequence ID" value="BDR56563.1"/>
    <property type="molecule type" value="Genomic_DNA"/>
</dbReference>
<name>A0AAU9CZ85_9LACO</name>
<dbReference type="PANTHER" id="PTHR33603">
    <property type="entry name" value="METHYLTRANSFERASE"/>
    <property type="match status" value="1"/>
</dbReference>
<dbReference type="NCBIfam" id="NF000985">
    <property type="entry name" value="PRK00103.1-3"/>
    <property type="match status" value="1"/>
</dbReference>
<keyword evidence="2 6" id="KW-0489">Methyltransferase</keyword>
<keyword evidence="1 6" id="KW-0698">rRNA processing</keyword>
<evidence type="ECO:0000256" key="1">
    <source>
        <dbReference type="ARBA" id="ARBA00022552"/>
    </source>
</evidence>
<evidence type="ECO:0000313" key="7">
    <source>
        <dbReference type="EMBL" id="BDR56563.1"/>
    </source>
</evidence>
<dbReference type="SUPFAM" id="SSF75217">
    <property type="entry name" value="alpha/beta knot"/>
    <property type="match status" value="1"/>
</dbReference>
<dbReference type="Pfam" id="PF02590">
    <property type="entry name" value="SPOUT_MTase"/>
    <property type="match status" value="1"/>
</dbReference>
<reference evidence="7 8" key="1">
    <citation type="journal article" date="2023" name="Microbiol. Spectr.">
        <title>Symbiosis of Carpenter Bees with Uncharacterized Lactic Acid Bacteria Showing NAD Auxotrophy.</title>
        <authorList>
            <person name="Kawasaki S."/>
            <person name="Ozawa K."/>
            <person name="Mori T."/>
            <person name="Yamamoto A."/>
            <person name="Ito M."/>
            <person name="Ohkuma M."/>
            <person name="Sakamoto M."/>
            <person name="Matsutani M."/>
        </authorList>
    </citation>
    <scope>NUCLEOTIDE SEQUENCE [LARGE SCALE GENOMIC DNA]</scope>
    <source>
        <strain evidence="7 8">KimC2</strain>
    </source>
</reference>
<comment type="catalytic activity">
    <reaction evidence="6">
        <text>pseudouridine(1915) in 23S rRNA + S-adenosyl-L-methionine = N(3)-methylpseudouridine(1915) in 23S rRNA + S-adenosyl-L-homocysteine + H(+)</text>
        <dbReference type="Rhea" id="RHEA:42752"/>
        <dbReference type="Rhea" id="RHEA-COMP:10221"/>
        <dbReference type="Rhea" id="RHEA-COMP:10222"/>
        <dbReference type="ChEBI" id="CHEBI:15378"/>
        <dbReference type="ChEBI" id="CHEBI:57856"/>
        <dbReference type="ChEBI" id="CHEBI:59789"/>
        <dbReference type="ChEBI" id="CHEBI:65314"/>
        <dbReference type="ChEBI" id="CHEBI:74486"/>
        <dbReference type="EC" id="2.1.1.177"/>
    </reaction>
</comment>
<gene>
    <name evidence="6 7" type="primary">rlmH</name>
    <name evidence="7" type="ORF">KIMC2_11250</name>
</gene>
<dbReference type="Gene3D" id="3.40.1280.10">
    <property type="match status" value="1"/>
</dbReference>
<dbReference type="InterPro" id="IPR029026">
    <property type="entry name" value="tRNA_m1G_MTases_N"/>
</dbReference>
<keyword evidence="4 6" id="KW-0949">S-adenosyl-L-methionine</keyword>
<dbReference type="Proteomes" id="UP001321804">
    <property type="component" value="Chromosome"/>
</dbReference>
<dbReference type="InterPro" id="IPR003742">
    <property type="entry name" value="RlmH-like"/>
</dbReference>
<dbReference type="GO" id="GO:0070038">
    <property type="term" value="F:rRNA (pseudouridine-N3-)-methyltransferase activity"/>
    <property type="evidence" value="ECO:0007669"/>
    <property type="project" value="UniProtKB-UniRule"/>
</dbReference>
<feature type="binding site" evidence="6">
    <location>
        <position position="113"/>
    </location>
    <ligand>
        <name>S-adenosyl-L-methionine</name>
        <dbReference type="ChEBI" id="CHEBI:59789"/>
    </ligand>
</feature>
<organism evidence="7 8">
    <name type="scientific">Xylocopilactobacillus apis</name>
    <dbReference type="NCBI Taxonomy" id="2932183"/>
    <lineage>
        <taxon>Bacteria</taxon>
        <taxon>Bacillati</taxon>
        <taxon>Bacillota</taxon>
        <taxon>Bacilli</taxon>
        <taxon>Lactobacillales</taxon>
        <taxon>Lactobacillaceae</taxon>
        <taxon>Xylocopilactobacillus</taxon>
    </lineage>
</organism>
<dbReference type="HAMAP" id="MF_00658">
    <property type="entry name" value="23SrRNA_methyltr_H"/>
    <property type="match status" value="1"/>
</dbReference>
<keyword evidence="6" id="KW-0963">Cytoplasm</keyword>
<accession>A0AAU9CZ85</accession>
<dbReference type="InterPro" id="IPR029028">
    <property type="entry name" value="Alpha/beta_knot_MTases"/>
</dbReference>
<evidence type="ECO:0000256" key="3">
    <source>
        <dbReference type="ARBA" id="ARBA00022679"/>
    </source>
</evidence>
<evidence type="ECO:0000256" key="2">
    <source>
        <dbReference type="ARBA" id="ARBA00022603"/>
    </source>
</evidence>
<evidence type="ECO:0000256" key="4">
    <source>
        <dbReference type="ARBA" id="ARBA00022691"/>
    </source>
</evidence>
<sequence>MEGIEVLKIKIIAVGKVKEKFFQAGIDEYLKRMQPFCKAEIIMVNETKFSGNPNDQQIKQIVNSETLRINEYIKPDDYVIATKLQGKQLTSVEFAKKISDIEMTSSSIDFIIGGSYGLPNDFPCDFSLSFSKMTFPHQLFRLILCEQIYRSLMINGNRHYHK</sequence>
<evidence type="ECO:0000256" key="6">
    <source>
        <dbReference type="HAMAP-Rule" id="MF_00658"/>
    </source>
</evidence>
<keyword evidence="3 6" id="KW-0808">Transferase</keyword>